<gene>
    <name evidence="2" type="ORF">FRZ40_24665</name>
    <name evidence="1" type="ORF">V4C56_21855</name>
</gene>
<keyword evidence="4" id="KW-1185">Reference proteome</keyword>
<dbReference type="EMBL" id="VOQS01000003">
    <property type="protein sequence ID" value="TXC83580.1"/>
    <property type="molecule type" value="Genomic_DNA"/>
</dbReference>
<reference evidence="1 4" key="3">
    <citation type="submission" date="2024-01" db="EMBL/GenBank/DDBJ databases">
        <title>The diversity of rhizobia nodulating Mimosa spp. in eleven states of Brazil covering several biomes is determined by host plant, location, and edaphic factors.</title>
        <authorList>
            <person name="Rouws L."/>
            <person name="Barauna A."/>
            <person name="Beukes C."/>
            <person name="De Faria S.M."/>
            <person name="Gross E."/>
            <person name="Dos Reis Junior F.B."/>
            <person name="Simon M."/>
            <person name="Maluk M."/>
            <person name="Odee D.W."/>
            <person name="Kenicer G."/>
            <person name="Young J.P.W."/>
            <person name="Reis V.M."/>
            <person name="Zilli J."/>
            <person name="James E.K."/>
        </authorList>
    </citation>
    <scope>NUCLEOTIDE SEQUENCE [LARGE SCALE GENOMIC DNA]</scope>
    <source>
        <strain evidence="1 4">JPY530</strain>
    </source>
</reference>
<evidence type="ECO:0000313" key="3">
    <source>
        <dbReference type="Proteomes" id="UP000321776"/>
    </source>
</evidence>
<name>A0A5C6VF29_9BURK</name>
<accession>A0A5C6VF29</accession>
<sequence length="116" mass="12160">MKRGIGLLAGIALVPVICMAGQTQRIRIESATYGANCGAASGNSTHDLAAHCNDRSTCRYIVKASLDATQRASCARDFTAEWSCDHREFHRAMLSGEAGNGSSLILTCVPSTGAGK</sequence>
<dbReference type="Proteomes" id="UP000321776">
    <property type="component" value="Unassembled WGS sequence"/>
</dbReference>
<reference evidence="2 3" key="1">
    <citation type="journal article" date="2018" name="Int. J. Syst. Evol. Microbiol.">
        <title>Paraburkholderia azotifigens sp. nov., a nitrogen-fixing bacterium isolated from paddy soil.</title>
        <authorList>
            <person name="Choi G.M."/>
            <person name="Im W.T."/>
        </authorList>
    </citation>
    <scope>NUCLEOTIDE SEQUENCE [LARGE SCALE GENOMIC DNA]</scope>
    <source>
        <strain evidence="2 3">NF 2-5-3</strain>
    </source>
</reference>
<dbReference type="EMBL" id="JAZHGA010000015">
    <property type="protein sequence ID" value="MEM5342258.1"/>
    <property type="molecule type" value="Genomic_DNA"/>
</dbReference>
<reference evidence="2" key="2">
    <citation type="submission" date="2019-08" db="EMBL/GenBank/DDBJ databases">
        <authorList>
            <person name="Im W.-T."/>
        </authorList>
    </citation>
    <scope>NUCLEOTIDE SEQUENCE</scope>
    <source>
        <strain evidence="2">NF 2-5-3</strain>
    </source>
</reference>
<comment type="caution">
    <text evidence="2">The sequence shown here is derived from an EMBL/GenBank/DDBJ whole genome shotgun (WGS) entry which is preliminary data.</text>
</comment>
<proteinExistence type="predicted"/>
<dbReference type="RefSeq" id="WP_147235886.1">
    <property type="nucleotide sequence ID" value="NZ_JAZHFZ010000015.1"/>
</dbReference>
<evidence type="ECO:0000313" key="2">
    <source>
        <dbReference type="EMBL" id="TXC83580.1"/>
    </source>
</evidence>
<dbReference type="AlphaFoldDB" id="A0A5C6VF29"/>
<organism evidence="2 3">
    <name type="scientific">Paraburkholderia azotifigens</name>
    <dbReference type="NCBI Taxonomy" id="2057004"/>
    <lineage>
        <taxon>Bacteria</taxon>
        <taxon>Pseudomonadati</taxon>
        <taxon>Pseudomonadota</taxon>
        <taxon>Betaproteobacteria</taxon>
        <taxon>Burkholderiales</taxon>
        <taxon>Burkholderiaceae</taxon>
        <taxon>Paraburkholderia</taxon>
    </lineage>
</organism>
<protein>
    <submittedName>
        <fullName evidence="2">Uncharacterized protein</fullName>
    </submittedName>
</protein>
<evidence type="ECO:0000313" key="4">
    <source>
        <dbReference type="Proteomes" id="UP001481677"/>
    </source>
</evidence>
<dbReference type="Proteomes" id="UP001481677">
    <property type="component" value="Unassembled WGS sequence"/>
</dbReference>
<evidence type="ECO:0000313" key="1">
    <source>
        <dbReference type="EMBL" id="MEM5342258.1"/>
    </source>
</evidence>